<gene>
    <name evidence="1" type="primary">AGD15_3</name>
    <name evidence="1" type="ORF">PIB30_084176</name>
</gene>
<keyword evidence="2" id="KW-1185">Reference proteome</keyword>
<accession>A0ABU6RSC3</accession>
<proteinExistence type="predicted"/>
<dbReference type="Gene3D" id="1.10.220.150">
    <property type="entry name" value="Arf GTPase activating protein"/>
    <property type="match status" value="1"/>
</dbReference>
<comment type="caution">
    <text evidence="1">The sequence shown here is derived from an EMBL/GenBank/DDBJ whole genome shotgun (WGS) entry which is preliminary data.</text>
</comment>
<protein>
    <submittedName>
        <fullName evidence="1">ADP-ribosylation factor GTPase-activating protein agd15-like</fullName>
    </submittedName>
</protein>
<dbReference type="EMBL" id="JASCZI010031565">
    <property type="protein sequence ID" value="MED6127031.1"/>
    <property type="molecule type" value="Genomic_DNA"/>
</dbReference>
<dbReference type="InterPro" id="IPR038508">
    <property type="entry name" value="ArfGAP_dom_sf"/>
</dbReference>
<sequence>MGNEKSNKHWEAKLPPNFDRSTMGMEKFIYSKYVEKKWTSKEGLITGTTGAPDNFFKNTNRRLSLEESILSKHVAHVLSPFTGAHQGSLVMQKKSSAPPLIKRPSSSVDFDKFIGKRNGSADFFSLLCVQEDKQGCSTWTTFDLNNPIGRCKVVQYVGKVVDGQWLSWIHYLKAVRLYVE</sequence>
<evidence type="ECO:0000313" key="2">
    <source>
        <dbReference type="Proteomes" id="UP001341840"/>
    </source>
</evidence>
<dbReference type="InterPro" id="IPR044520">
    <property type="entry name" value="ARF_GAP_AGD5/15"/>
</dbReference>
<dbReference type="PANTHER" id="PTHR46419">
    <property type="entry name" value="ADP-RIBOSYLATION FACTOR GTPASE-ACTIVATING PROTEIN AGD5"/>
    <property type="match status" value="1"/>
</dbReference>
<organism evidence="1 2">
    <name type="scientific">Stylosanthes scabra</name>
    <dbReference type="NCBI Taxonomy" id="79078"/>
    <lineage>
        <taxon>Eukaryota</taxon>
        <taxon>Viridiplantae</taxon>
        <taxon>Streptophyta</taxon>
        <taxon>Embryophyta</taxon>
        <taxon>Tracheophyta</taxon>
        <taxon>Spermatophyta</taxon>
        <taxon>Magnoliopsida</taxon>
        <taxon>eudicotyledons</taxon>
        <taxon>Gunneridae</taxon>
        <taxon>Pentapetalae</taxon>
        <taxon>rosids</taxon>
        <taxon>fabids</taxon>
        <taxon>Fabales</taxon>
        <taxon>Fabaceae</taxon>
        <taxon>Papilionoideae</taxon>
        <taxon>50 kb inversion clade</taxon>
        <taxon>dalbergioids sensu lato</taxon>
        <taxon>Dalbergieae</taxon>
        <taxon>Pterocarpus clade</taxon>
        <taxon>Stylosanthes</taxon>
    </lineage>
</organism>
<dbReference type="Proteomes" id="UP001341840">
    <property type="component" value="Unassembled WGS sequence"/>
</dbReference>
<evidence type="ECO:0000313" key="1">
    <source>
        <dbReference type="EMBL" id="MED6127031.1"/>
    </source>
</evidence>
<name>A0ABU6RSC3_9FABA</name>
<reference evidence="1 2" key="1">
    <citation type="journal article" date="2023" name="Plants (Basel)">
        <title>Bridging the Gap: Combining Genomics and Transcriptomics Approaches to Understand Stylosanthes scabra, an Orphan Legume from the Brazilian Caatinga.</title>
        <authorList>
            <person name="Ferreira-Neto J.R.C."/>
            <person name="da Silva M.D."/>
            <person name="Binneck E."/>
            <person name="de Melo N.F."/>
            <person name="da Silva R.H."/>
            <person name="de Melo A.L.T.M."/>
            <person name="Pandolfi V."/>
            <person name="Bustamante F.O."/>
            <person name="Brasileiro-Vidal A.C."/>
            <person name="Benko-Iseppon A.M."/>
        </authorList>
    </citation>
    <scope>NUCLEOTIDE SEQUENCE [LARGE SCALE GENOMIC DNA]</scope>
    <source>
        <tissue evidence="1">Leaves</tissue>
    </source>
</reference>
<dbReference type="PANTHER" id="PTHR46419:SF3">
    <property type="entry name" value="ADP-RIBOSYLATION FACTOR GTPASE-ACTIVATING PROTEIN AGD15-RELATED"/>
    <property type="match status" value="1"/>
</dbReference>